<dbReference type="PANTHER" id="PTHR44196:SF1">
    <property type="entry name" value="DEHYDROGENASE_REDUCTASE SDR FAMILY MEMBER 7B"/>
    <property type="match status" value="1"/>
</dbReference>
<comment type="caution">
    <text evidence="3">The sequence shown here is derived from an EMBL/GenBank/DDBJ whole genome shotgun (WGS) entry which is preliminary data.</text>
</comment>
<keyword evidence="2" id="KW-0560">Oxidoreductase</keyword>
<comment type="similarity">
    <text evidence="1">Belongs to the short-chain dehydrogenases/reductases (SDR) family.</text>
</comment>
<evidence type="ECO:0000313" key="3">
    <source>
        <dbReference type="EMBL" id="PQA87477.1"/>
    </source>
</evidence>
<gene>
    <name evidence="3" type="ORF">CW354_11780</name>
</gene>
<keyword evidence="4" id="KW-1185">Reference proteome</keyword>
<dbReference type="SUPFAM" id="SSF51735">
    <property type="entry name" value="NAD(P)-binding Rossmann-fold domains"/>
    <property type="match status" value="1"/>
</dbReference>
<dbReference type="RefSeq" id="WP_104830294.1">
    <property type="nucleotide sequence ID" value="NZ_PJCH01000007.1"/>
</dbReference>
<dbReference type="Pfam" id="PF00106">
    <property type="entry name" value="adh_short"/>
    <property type="match status" value="1"/>
</dbReference>
<name>A0A2S7K4P0_9PROT</name>
<dbReference type="GO" id="GO:0016491">
    <property type="term" value="F:oxidoreductase activity"/>
    <property type="evidence" value="ECO:0007669"/>
    <property type="project" value="UniProtKB-KW"/>
</dbReference>
<dbReference type="PANTHER" id="PTHR44196">
    <property type="entry name" value="DEHYDROGENASE/REDUCTASE SDR FAMILY MEMBER 7B"/>
    <property type="match status" value="1"/>
</dbReference>
<dbReference type="InterPro" id="IPR036291">
    <property type="entry name" value="NAD(P)-bd_dom_sf"/>
</dbReference>
<accession>A0A2S7K4P0</accession>
<dbReference type="GO" id="GO:0016020">
    <property type="term" value="C:membrane"/>
    <property type="evidence" value="ECO:0007669"/>
    <property type="project" value="TreeGrafter"/>
</dbReference>
<evidence type="ECO:0000313" key="4">
    <source>
        <dbReference type="Proteomes" id="UP000239504"/>
    </source>
</evidence>
<dbReference type="PRINTS" id="PR00081">
    <property type="entry name" value="GDHRDH"/>
</dbReference>
<organism evidence="3 4">
    <name type="scientific">Hyphococcus luteus</name>
    <dbReference type="NCBI Taxonomy" id="2058213"/>
    <lineage>
        <taxon>Bacteria</taxon>
        <taxon>Pseudomonadati</taxon>
        <taxon>Pseudomonadota</taxon>
        <taxon>Alphaproteobacteria</taxon>
        <taxon>Parvularculales</taxon>
        <taxon>Parvularculaceae</taxon>
        <taxon>Hyphococcus</taxon>
    </lineage>
</organism>
<evidence type="ECO:0000256" key="2">
    <source>
        <dbReference type="ARBA" id="ARBA00023002"/>
    </source>
</evidence>
<dbReference type="CDD" id="cd05233">
    <property type="entry name" value="SDR_c"/>
    <property type="match status" value="1"/>
</dbReference>
<proteinExistence type="inferred from homology"/>
<dbReference type="OrthoDB" id="9790785at2"/>
<dbReference type="AlphaFoldDB" id="A0A2S7K4P0"/>
<dbReference type="Proteomes" id="UP000239504">
    <property type="component" value="Unassembled WGS sequence"/>
</dbReference>
<sequence length="244" mass="26244">MMAAPDLTGKTALVTGASRGIGRSIALALAKAGAHVLALARTPGALEELDDEIKAAGGAASLIPMDLVEGDGIERLAGALMERFDALDILVLNAGSLGELAPIPDIDPKVWNHTLDLNVTANWRLLRALDPMLRKSADARVIGLSSRVGGEAPKPYWGIYGVTKAASDMLLKTYAEEMAKTNVHVSLIAPGAMRTDMRKLAMPGEDPETLPHPDELIPLVHHLLTRKEREPLRVSFKEWREENG</sequence>
<reference evidence="3 4" key="1">
    <citation type="submission" date="2017-12" db="EMBL/GenBank/DDBJ databases">
        <authorList>
            <person name="Hurst M.R.H."/>
        </authorList>
    </citation>
    <scope>NUCLEOTIDE SEQUENCE [LARGE SCALE GENOMIC DNA]</scope>
    <source>
        <strain evidence="3 4">SY-3-19</strain>
    </source>
</reference>
<dbReference type="EMBL" id="PJCH01000007">
    <property type="protein sequence ID" value="PQA87477.1"/>
    <property type="molecule type" value="Genomic_DNA"/>
</dbReference>
<dbReference type="InterPro" id="IPR002347">
    <property type="entry name" value="SDR_fam"/>
</dbReference>
<dbReference type="Gene3D" id="3.40.50.720">
    <property type="entry name" value="NAD(P)-binding Rossmann-like Domain"/>
    <property type="match status" value="1"/>
</dbReference>
<protein>
    <submittedName>
        <fullName evidence="3">Oxidoreductase</fullName>
    </submittedName>
</protein>
<evidence type="ECO:0000256" key="1">
    <source>
        <dbReference type="ARBA" id="ARBA00006484"/>
    </source>
</evidence>